<proteinExistence type="predicted"/>
<reference evidence="3" key="1">
    <citation type="journal article" date="2019" name="Int. J. Syst. Evol. Microbiol.">
        <title>The Global Catalogue of Microorganisms (GCM) 10K type strain sequencing project: providing services to taxonomists for standard genome sequencing and annotation.</title>
        <authorList>
            <consortium name="The Broad Institute Genomics Platform"/>
            <consortium name="The Broad Institute Genome Sequencing Center for Infectious Disease"/>
            <person name="Wu L."/>
            <person name="Ma J."/>
        </authorList>
    </citation>
    <scope>NUCLEOTIDE SEQUENCE [LARGE SCALE GENOMIC DNA]</scope>
    <source>
        <strain evidence="3">CGMCC 1.18575</strain>
    </source>
</reference>
<keyword evidence="1" id="KW-0472">Membrane</keyword>
<dbReference type="Proteomes" id="UP001596113">
    <property type="component" value="Unassembled WGS sequence"/>
</dbReference>
<feature type="transmembrane region" description="Helical" evidence="1">
    <location>
        <begin position="74"/>
        <end position="93"/>
    </location>
</feature>
<evidence type="ECO:0000313" key="2">
    <source>
        <dbReference type="EMBL" id="MFC5403848.1"/>
    </source>
</evidence>
<protein>
    <submittedName>
        <fullName evidence="2">Uncharacterized protein</fullName>
    </submittedName>
</protein>
<name>A0ABW0HTW1_9BACL</name>
<evidence type="ECO:0000313" key="3">
    <source>
        <dbReference type="Proteomes" id="UP001596113"/>
    </source>
</evidence>
<dbReference type="EMBL" id="JBHSMI010000025">
    <property type="protein sequence ID" value="MFC5403848.1"/>
    <property type="molecule type" value="Genomic_DNA"/>
</dbReference>
<sequence length="101" mass="11365">MNEDSNKEGENAWDRYVKAKNAAFGRQADSETAMSIEELEAAIAETAASSGIPETGMPPRSGVHEPNRLQLSKWFYLMLVVLFTTLVIGLFWWGRQEYGDH</sequence>
<gene>
    <name evidence="2" type="ORF">ACFPOF_13975</name>
</gene>
<evidence type="ECO:0000256" key="1">
    <source>
        <dbReference type="SAM" id="Phobius"/>
    </source>
</evidence>
<accession>A0ABW0HTW1</accession>
<comment type="caution">
    <text evidence="2">The sequence shown here is derived from an EMBL/GenBank/DDBJ whole genome shotgun (WGS) entry which is preliminary data.</text>
</comment>
<dbReference type="RefSeq" id="WP_378133592.1">
    <property type="nucleotide sequence ID" value="NZ_JBHSMI010000025.1"/>
</dbReference>
<keyword evidence="1" id="KW-1133">Transmembrane helix</keyword>
<organism evidence="2 3">
    <name type="scientific">Cohnella soli</name>
    <dbReference type="NCBI Taxonomy" id="425005"/>
    <lineage>
        <taxon>Bacteria</taxon>
        <taxon>Bacillati</taxon>
        <taxon>Bacillota</taxon>
        <taxon>Bacilli</taxon>
        <taxon>Bacillales</taxon>
        <taxon>Paenibacillaceae</taxon>
        <taxon>Cohnella</taxon>
    </lineage>
</organism>
<keyword evidence="1" id="KW-0812">Transmembrane</keyword>
<keyword evidence="3" id="KW-1185">Reference proteome</keyword>